<name>A0A0D9YXT6_9ORYZ</name>
<accession>A0A0D9YXT6</accession>
<evidence type="ECO:0000313" key="3">
    <source>
        <dbReference type="Proteomes" id="UP000026961"/>
    </source>
</evidence>
<sequence length="111" mass="12466">MGDEWHMCLELHRHHRRGQPEVRAPPPRTRTKVRGTRGPAPVSWRHARGFPWHLEGPVGDVPMVKEVLEWLEGHEPGADPAKGVVEHLVIAPLPLSRRCSSSAMAPMRDSP</sequence>
<keyword evidence="3" id="KW-1185">Reference proteome</keyword>
<proteinExistence type="predicted"/>
<dbReference type="Proteomes" id="UP000026961">
    <property type="component" value="Chromosome 2"/>
</dbReference>
<dbReference type="Gramene" id="OGLUM02G31950.1">
    <property type="protein sequence ID" value="OGLUM02G31950.1"/>
    <property type="gene ID" value="OGLUM02G31950"/>
</dbReference>
<reference evidence="2" key="2">
    <citation type="submission" date="2018-05" db="EMBL/GenBank/DDBJ databases">
        <title>OgluRS3 (Oryza glumaepatula Reference Sequence Version 3).</title>
        <authorList>
            <person name="Zhang J."/>
            <person name="Kudrna D."/>
            <person name="Lee S."/>
            <person name="Talag J."/>
            <person name="Welchert J."/>
            <person name="Wing R.A."/>
        </authorList>
    </citation>
    <scope>NUCLEOTIDE SEQUENCE [LARGE SCALE GENOMIC DNA]</scope>
</reference>
<evidence type="ECO:0000256" key="1">
    <source>
        <dbReference type="SAM" id="MobiDB-lite"/>
    </source>
</evidence>
<dbReference type="EnsemblPlants" id="OGLUM02G31950.1">
    <property type="protein sequence ID" value="OGLUM02G31950.1"/>
    <property type="gene ID" value="OGLUM02G31950"/>
</dbReference>
<protein>
    <submittedName>
        <fullName evidence="2">Uncharacterized protein</fullName>
    </submittedName>
</protein>
<reference evidence="2" key="1">
    <citation type="submission" date="2015-04" db="UniProtKB">
        <authorList>
            <consortium name="EnsemblPlants"/>
        </authorList>
    </citation>
    <scope>IDENTIFICATION</scope>
</reference>
<dbReference type="AlphaFoldDB" id="A0A0D9YXT6"/>
<dbReference type="HOGENOM" id="CLU_2240694_0_0_1"/>
<feature type="region of interest" description="Disordered" evidence="1">
    <location>
        <begin position="13"/>
        <end position="42"/>
    </location>
</feature>
<evidence type="ECO:0000313" key="2">
    <source>
        <dbReference type="EnsemblPlants" id="OGLUM02G31950.1"/>
    </source>
</evidence>
<organism evidence="2">
    <name type="scientific">Oryza glumipatula</name>
    <dbReference type="NCBI Taxonomy" id="40148"/>
    <lineage>
        <taxon>Eukaryota</taxon>
        <taxon>Viridiplantae</taxon>
        <taxon>Streptophyta</taxon>
        <taxon>Embryophyta</taxon>
        <taxon>Tracheophyta</taxon>
        <taxon>Spermatophyta</taxon>
        <taxon>Magnoliopsida</taxon>
        <taxon>Liliopsida</taxon>
        <taxon>Poales</taxon>
        <taxon>Poaceae</taxon>
        <taxon>BOP clade</taxon>
        <taxon>Oryzoideae</taxon>
        <taxon>Oryzeae</taxon>
        <taxon>Oryzinae</taxon>
        <taxon>Oryza</taxon>
    </lineage>
</organism>